<organism evidence="1">
    <name type="scientific">Oryza nivara</name>
    <name type="common">Indian wild rice</name>
    <name type="synonym">Oryza sativa f. spontanea</name>
    <dbReference type="NCBI Taxonomy" id="4536"/>
    <lineage>
        <taxon>Eukaryota</taxon>
        <taxon>Viridiplantae</taxon>
        <taxon>Streptophyta</taxon>
        <taxon>Embryophyta</taxon>
        <taxon>Tracheophyta</taxon>
        <taxon>Spermatophyta</taxon>
        <taxon>Magnoliopsida</taxon>
        <taxon>Liliopsida</taxon>
        <taxon>Poales</taxon>
        <taxon>Poaceae</taxon>
        <taxon>BOP clade</taxon>
        <taxon>Oryzoideae</taxon>
        <taxon>Oryzeae</taxon>
        <taxon>Oryzinae</taxon>
        <taxon>Oryza</taxon>
    </lineage>
</organism>
<name>A0A0E0HHU3_ORYNI</name>
<reference evidence="1" key="1">
    <citation type="submission" date="2015-04" db="UniProtKB">
        <authorList>
            <consortium name="EnsemblPlants"/>
        </authorList>
    </citation>
    <scope>IDENTIFICATION</scope>
    <source>
        <strain evidence="1">SL10</strain>
    </source>
</reference>
<proteinExistence type="predicted"/>
<dbReference type="HOGENOM" id="CLU_2835569_0_0_1"/>
<dbReference type="EnsemblPlants" id="ONIVA05G26110.1">
    <property type="protein sequence ID" value="ONIVA05G26110.1"/>
    <property type="gene ID" value="ONIVA05G26110"/>
</dbReference>
<reference evidence="1" key="2">
    <citation type="submission" date="2018-04" db="EMBL/GenBank/DDBJ databases">
        <title>OnivRS2 (Oryza nivara Reference Sequence Version 2).</title>
        <authorList>
            <person name="Zhang J."/>
            <person name="Kudrna D."/>
            <person name="Lee S."/>
            <person name="Talag J."/>
            <person name="Rajasekar S."/>
            <person name="Welchert J."/>
            <person name="Hsing Y.-I."/>
            <person name="Wing R.A."/>
        </authorList>
    </citation>
    <scope>NUCLEOTIDE SEQUENCE [LARGE SCALE GENOMIC DNA]</scope>
    <source>
        <strain evidence="1">SL10</strain>
    </source>
</reference>
<dbReference type="Proteomes" id="UP000006591">
    <property type="component" value="Chromosome 5"/>
</dbReference>
<accession>A0A0E0HHU3</accession>
<evidence type="ECO:0000313" key="2">
    <source>
        <dbReference type="Proteomes" id="UP000006591"/>
    </source>
</evidence>
<sequence length="66" mass="6999">MVHDGLGSGCPPRANAIQWRLMPMHPIGDRVLIARATAVGGPRPAGPMRIGSLPYAAVVLTKWEAI</sequence>
<protein>
    <submittedName>
        <fullName evidence="1">Uncharacterized protein</fullName>
    </submittedName>
</protein>
<evidence type="ECO:0000313" key="1">
    <source>
        <dbReference type="EnsemblPlants" id="ONIVA05G26110.1"/>
    </source>
</evidence>
<dbReference type="Gramene" id="ONIVA05G26110.1">
    <property type="protein sequence ID" value="ONIVA05G26110.1"/>
    <property type="gene ID" value="ONIVA05G26110"/>
</dbReference>
<dbReference type="AlphaFoldDB" id="A0A0E0HHU3"/>
<keyword evidence="2" id="KW-1185">Reference proteome</keyword>